<gene>
    <name evidence="2" type="ORF">BJG266_LOCUS15240</name>
    <name evidence="3" type="ORF">QVE165_LOCUS14355</name>
</gene>
<dbReference type="AlphaFoldDB" id="A0A814FVD3"/>
<dbReference type="Proteomes" id="UP000663877">
    <property type="component" value="Unassembled WGS sequence"/>
</dbReference>
<dbReference type="OrthoDB" id="10374042at2759"/>
<feature type="region of interest" description="Disordered" evidence="1">
    <location>
        <begin position="418"/>
        <end position="437"/>
    </location>
</feature>
<dbReference type="Proteomes" id="UP000663832">
    <property type="component" value="Unassembled WGS sequence"/>
</dbReference>
<evidence type="ECO:0000313" key="4">
    <source>
        <dbReference type="Proteomes" id="UP000663832"/>
    </source>
</evidence>
<evidence type="ECO:0000313" key="2">
    <source>
        <dbReference type="EMBL" id="CAF0988089.1"/>
    </source>
</evidence>
<proteinExistence type="predicted"/>
<dbReference type="EMBL" id="CAJNOM010000075">
    <property type="protein sequence ID" value="CAF0990262.1"/>
    <property type="molecule type" value="Genomic_DNA"/>
</dbReference>
<evidence type="ECO:0000313" key="5">
    <source>
        <dbReference type="Proteomes" id="UP000663877"/>
    </source>
</evidence>
<protein>
    <submittedName>
        <fullName evidence="2">Uncharacterized protein</fullName>
    </submittedName>
</protein>
<dbReference type="EMBL" id="CAJNOI010000066">
    <property type="protein sequence ID" value="CAF0988089.1"/>
    <property type="molecule type" value="Genomic_DNA"/>
</dbReference>
<name>A0A814FVD3_9BILA</name>
<organism evidence="2 5">
    <name type="scientific">Adineta steineri</name>
    <dbReference type="NCBI Taxonomy" id="433720"/>
    <lineage>
        <taxon>Eukaryota</taxon>
        <taxon>Metazoa</taxon>
        <taxon>Spiralia</taxon>
        <taxon>Gnathifera</taxon>
        <taxon>Rotifera</taxon>
        <taxon>Eurotatoria</taxon>
        <taxon>Bdelloidea</taxon>
        <taxon>Adinetida</taxon>
        <taxon>Adinetidae</taxon>
        <taxon>Adineta</taxon>
    </lineage>
</organism>
<evidence type="ECO:0000256" key="1">
    <source>
        <dbReference type="SAM" id="MobiDB-lite"/>
    </source>
</evidence>
<accession>A0A814FVD3</accession>
<reference evidence="2" key="1">
    <citation type="submission" date="2021-02" db="EMBL/GenBank/DDBJ databases">
        <authorList>
            <person name="Nowell W R."/>
        </authorList>
    </citation>
    <scope>NUCLEOTIDE SEQUENCE</scope>
</reference>
<comment type="caution">
    <text evidence="2">The sequence shown here is derived from an EMBL/GenBank/DDBJ whole genome shotgun (WGS) entry which is preliminary data.</text>
</comment>
<keyword evidence="4" id="KW-1185">Reference proteome</keyword>
<evidence type="ECO:0000313" key="3">
    <source>
        <dbReference type="EMBL" id="CAF0990262.1"/>
    </source>
</evidence>
<sequence length="713" mass="81264">MPKQRSKFDESMLHHFDRAFHTIITKHHVDLRYVLSPYLHNMLLYHAKRHEIDFVGYTYELIGIMSYYLKSSYIYRFKSCENPSPTHFYQILIALSAFGKSTLHTLLKSSVMNEYSVRMNGEEYNHRKSGFLDGFDAFVDETSAAGLQTGLVNGDKMIFSDEGDNILKTNGLLGAIRTFNKELKSGSLAANIGRLTISCLSTSEPIIRMLARRFSGGSTCPMLERFAVLYAETKPKYSFQRPQTIKHKMPSLSQYIMVLGQINNIDFYFDNDAENLYAAYGDALTYAMKENERNAPWLSTRFGKSRDHSLRLCALIQGLEMAAVVCHDLFVEDPTYINGFADKRFFDAAVKKTNELFFPLSNDQRRLSIGIEVVQSAIYLTNKIIEQYREIRMDLSLVTEVLPTEQKNVGMKRKQNVTGYEEDHLQGEEESTSTKYNNNRLTNKKVRENQTVAKAVSMFNPTSDEGIRIIKLILLVNASILTKSVWSRHPTLKNYIPLLVPALQHLIDVELLMVFERGAIVTSNEHRFVPIYIKKMISPLSAKENMALSKLLKMFNIEHSVYVATWSNISLSSTITLTEEVYDFLSAAPYSTFISDNIIQWAPKCRRQLSSNINNSQTRDHSEITQTVIPLTHASASSINVRTNMMPKVLIGSSSNITIHNNEIEQENHQQEQTNSVPMETTNQPLTLLPVGSLPTAANLMLTRQTIHKKFKR</sequence>